<dbReference type="GO" id="GO:0050660">
    <property type="term" value="F:flavin adenine dinucleotide binding"/>
    <property type="evidence" value="ECO:0007669"/>
    <property type="project" value="TreeGrafter"/>
</dbReference>
<dbReference type="Proteomes" id="UP000199343">
    <property type="component" value="Unassembled WGS sequence"/>
</dbReference>
<feature type="region of interest" description="Disordered" evidence="10">
    <location>
        <begin position="1"/>
        <end position="24"/>
    </location>
</feature>
<dbReference type="GO" id="GO:0033539">
    <property type="term" value="P:fatty acid beta-oxidation using acyl-CoA dehydrogenase"/>
    <property type="evidence" value="ECO:0007669"/>
    <property type="project" value="TreeGrafter"/>
</dbReference>
<dbReference type="EMBL" id="FMIC01000002">
    <property type="protein sequence ID" value="SCL54545.1"/>
    <property type="molecule type" value="Genomic_DNA"/>
</dbReference>
<dbReference type="Pfam" id="PF02770">
    <property type="entry name" value="Acyl-CoA_dh_M"/>
    <property type="match status" value="1"/>
</dbReference>
<evidence type="ECO:0000256" key="1">
    <source>
        <dbReference type="ARBA" id="ARBA00005102"/>
    </source>
</evidence>
<comment type="function">
    <text evidence="6">Catalyzes the dehydrogenation at the alpha-beta position of ACP-bound acyl chains. This results in the introduction of a double bond in the lipidic chain, which is further transferred to the epsilon-amino group of lysine residue in the mycobactin core by MbtK.</text>
</comment>
<evidence type="ECO:0000256" key="4">
    <source>
        <dbReference type="ARBA" id="ARBA00022827"/>
    </source>
</evidence>
<dbReference type="Gene3D" id="2.40.110.10">
    <property type="entry name" value="Butyryl-CoA Dehydrogenase, subunit A, domain 2"/>
    <property type="match status" value="1"/>
</dbReference>
<accession>A0A1C6UKE4</accession>
<dbReference type="PANTHER" id="PTHR48083:SF20">
    <property type="entry name" value="LONG-CHAIN SPECIFIC ACYL-COA DEHYDROGENASE, MITOCHONDRIAL"/>
    <property type="match status" value="1"/>
</dbReference>
<comment type="pathway">
    <text evidence="1">Siderophore biosynthesis; mycobactin biosynthesis.</text>
</comment>
<protein>
    <recommendedName>
        <fullName evidence="7">Acyl-[acyl-carrier-protein] dehydrogenase MbtN</fullName>
    </recommendedName>
    <alternativeName>
        <fullName evidence="8">Mycobactin synthase protein N</fullName>
    </alternativeName>
</protein>
<feature type="domain" description="Acyl-CoA dehydrogenase/oxidase C-terminal" evidence="11">
    <location>
        <begin position="229"/>
        <end position="371"/>
    </location>
</feature>
<evidence type="ECO:0000259" key="11">
    <source>
        <dbReference type="Pfam" id="PF00441"/>
    </source>
</evidence>
<dbReference type="InterPro" id="IPR050741">
    <property type="entry name" value="Acyl-CoA_dehydrogenase"/>
</dbReference>
<sequence>MPELRTAPATAPAGPVPAASDTGGDVAARTEAALRGLATPGDAQALWRTLGDHGLLRDLGPDGLPGLLATLDAHCPVGVVLSVCVQVASALPVLAEQVDAEREDGPLRAAYLDTVSGRATLALAATDRDGAGSDLMELGTTVRLDDRSLVLDGGKRWITNARTAGHALVLARHRPQRHFTSFVWVLVPMDSPGVRVSATRGTPLSGAGLGDLHFDGVRLDRSYLVGRPGRGMVSFARHIATERFAGGVWAAAMCRRVLADTHRRLVERPLGGGRAWDNPAIRERFARCVVEAWRIGAACDAHRGSTEPLVTSMLLKTSVAQSLDLVLGECAALIGAEAYAEGGLAQLRAAAGMFATAGGATGAMLAGIAEHVPDLLRSGPWSR</sequence>
<dbReference type="InterPro" id="IPR046373">
    <property type="entry name" value="Acyl-CoA_Oxase/DH_mid-dom_sf"/>
</dbReference>
<dbReference type="SUPFAM" id="SSF56645">
    <property type="entry name" value="Acyl-CoA dehydrogenase NM domain-like"/>
    <property type="match status" value="1"/>
</dbReference>
<dbReference type="PANTHER" id="PTHR48083">
    <property type="entry name" value="MEDIUM-CHAIN SPECIFIC ACYL-COA DEHYDROGENASE, MITOCHONDRIAL-RELATED"/>
    <property type="match status" value="1"/>
</dbReference>
<dbReference type="Pfam" id="PF00441">
    <property type="entry name" value="Acyl-CoA_dh_1"/>
    <property type="match status" value="1"/>
</dbReference>
<evidence type="ECO:0000313" key="14">
    <source>
        <dbReference type="Proteomes" id="UP000199343"/>
    </source>
</evidence>
<dbReference type="InterPro" id="IPR036250">
    <property type="entry name" value="AcylCo_DH-like_C"/>
</dbReference>
<organism evidence="13 14">
    <name type="scientific">Micromonospora peucetia</name>
    <dbReference type="NCBI Taxonomy" id="47871"/>
    <lineage>
        <taxon>Bacteria</taxon>
        <taxon>Bacillati</taxon>
        <taxon>Actinomycetota</taxon>
        <taxon>Actinomycetes</taxon>
        <taxon>Micromonosporales</taxon>
        <taxon>Micromonosporaceae</taxon>
        <taxon>Micromonospora</taxon>
    </lineage>
</organism>
<keyword evidence="4 9" id="KW-0274">FAD</keyword>
<dbReference type="SUPFAM" id="SSF47203">
    <property type="entry name" value="Acyl-CoA dehydrogenase C-terminal domain-like"/>
    <property type="match status" value="1"/>
</dbReference>
<dbReference type="InterPro" id="IPR009075">
    <property type="entry name" value="AcylCo_DH/oxidase_C"/>
</dbReference>
<evidence type="ECO:0000256" key="10">
    <source>
        <dbReference type="SAM" id="MobiDB-lite"/>
    </source>
</evidence>
<evidence type="ECO:0000256" key="5">
    <source>
        <dbReference type="ARBA" id="ARBA00023002"/>
    </source>
</evidence>
<evidence type="ECO:0000259" key="12">
    <source>
        <dbReference type="Pfam" id="PF02770"/>
    </source>
</evidence>
<dbReference type="OrthoDB" id="4161535at2"/>
<reference evidence="13 14" key="1">
    <citation type="submission" date="2016-06" db="EMBL/GenBank/DDBJ databases">
        <authorList>
            <person name="Kjaerup R.B."/>
            <person name="Dalgaard T.S."/>
            <person name="Juul-Madsen H.R."/>
        </authorList>
    </citation>
    <scope>NUCLEOTIDE SEQUENCE [LARGE SCALE GENOMIC DNA]</scope>
    <source>
        <strain evidence="13 14">DSM 43363</strain>
    </source>
</reference>
<feature type="domain" description="Acyl-CoA oxidase/dehydrogenase middle" evidence="12">
    <location>
        <begin position="122"/>
        <end position="217"/>
    </location>
</feature>
<evidence type="ECO:0000256" key="7">
    <source>
        <dbReference type="ARBA" id="ARBA00040394"/>
    </source>
</evidence>
<feature type="compositionally biased region" description="Low complexity" evidence="10">
    <location>
        <begin position="7"/>
        <end position="19"/>
    </location>
</feature>
<dbReference type="GO" id="GO:0003995">
    <property type="term" value="F:acyl-CoA dehydrogenase activity"/>
    <property type="evidence" value="ECO:0007669"/>
    <property type="project" value="TreeGrafter"/>
</dbReference>
<dbReference type="GO" id="GO:0005737">
    <property type="term" value="C:cytoplasm"/>
    <property type="evidence" value="ECO:0007669"/>
    <property type="project" value="TreeGrafter"/>
</dbReference>
<evidence type="ECO:0000256" key="2">
    <source>
        <dbReference type="ARBA" id="ARBA00009347"/>
    </source>
</evidence>
<gene>
    <name evidence="13" type="ORF">GA0070608_1349</name>
</gene>
<keyword evidence="3 9" id="KW-0285">Flavoprotein</keyword>
<dbReference type="Gene3D" id="1.20.140.10">
    <property type="entry name" value="Butyryl-CoA Dehydrogenase, subunit A, domain 3"/>
    <property type="match status" value="1"/>
</dbReference>
<dbReference type="STRING" id="47871.GA0070608_1349"/>
<dbReference type="InterPro" id="IPR009100">
    <property type="entry name" value="AcylCoA_DH/oxidase_NM_dom_sf"/>
</dbReference>
<evidence type="ECO:0000256" key="8">
    <source>
        <dbReference type="ARBA" id="ARBA00042660"/>
    </source>
</evidence>
<comment type="cofactor">
    <cofactor evidence="9">
        <name>FAD</name>
        <dbReference type="ChEBI" id="CHEBI:57692"/>
    </cofactor>
</comment>
<name>A0A1C6UKE4_9ACTN</name>
<keyword evidence="5 9" id="KW-0560">Oxidoreductase</keyword>
<dbReference type="AlphaFoldDB" id="A0A1C6UKE4"/>
<evidence type="ECO:0000256" key="6">
    <source>
        <dbReference type="ARBA" id="ARBA00037085"/>
    </source>
</evidence>
<dbReference type="InterPro" id="IPR006091">
    <property type="entry name" value="Acyl-CoA_Oxase/DH_mid-dom"/>
</dbReference>
<evidence type="ECO:0000256" key="3">
    <source>
        <dbReference type="ARBA" id="ARBA00022630"/>
    </source>
</evidence>
<evidence type="ECO:0000313" key="13">
    <source>
        <dbReference type="EMBL" id="SCL54545.1"/>
    </source>
</evidence>
<proteinExistence type="inferred from homology"/>
<comment type="similarity">
    <text evidence="2 9">Belongs to the acyl-CoA dehydrogenase family.</text>
</comment>
<evidence type="ECO:0000256" key="9">
    <source>
        <dbReference type="RuleBase" id="RU362125"/>
    </source>
</evidence>